<evidence type="ECO:0000313" key="9">
    <source>
        <dbReference type="Proteomes" id="UP000242752"/>
    </source>
</evidence>
<comment type="caution">
    <text evidence="8">The sequence shown here is derived from an EMBL/GenBank/DDBJ whole genome shotgun (WGS) entry which is preliminary data.</text>
</comment>
<evidence type="ECO:0000256" key="3">
    <source>
        <dbReference type="ARBA" id="ARBA00022729"/>
    </source>
</evidence>
<feature type="active site" description="Charge relay system" evidence="6">
    <location>
        <position position="129"/>
    </location>
</feature>
<keyword evidence="9" id="KW-1185">Reference proteome</keyword>
<organism evidence="8 9">
    <name type="scientific">Staphylococcus rostri</name>
    <dbReference type="NCBI Taxonomy" id="522262"/>
    <lineage>
        <taxon>Bacteria</taxon>
        <taxon>Bacillati</taxon>
        <taxon>Bacillota</taxon>
        <taxon>Bacilli</taxon>
        <taxon>Bacillales</taxon>
        <taxon>Staphylococcaceae</taxon>
        <taxon>Staphylococcus</taxon>
    </lineage>
</organism>
<dbReference type="SUPFAM" id="SSF50494">
    <property type="entry name" value="Trypsin-like serine proteases"/>
    <property type="match status" value="1"/>
</dbReference>
<keyword evidence="4 7" id="KW-0378">Hydrolase</keyword>
<evidence type="ECO:0000313" key="8">
    <source>
        <dbReference type="EMBL" id="PNZ24462.1"/>
    </source>
</evidence>
<comment type="similarity">
    <text evidence="1 7">Belongs to the peptidase S1B family.</text>
</comment>
<evidence type="ECO:0000256" key="6">
    <source>
        <dbReference type="PIRSR" id="PIRSR608256-1"/>
    </source>
</evidence>
<feature type="active site" description="Charge relay system" evidence="6">
    <location>
        <position position="214"/>
    </location>
</feature>
<accession>A0A2K3YFW3</accession>
<evidence type="ECO:0000256" key="7">
    <source>
        <dbReference type="RuleBase" id="RU004296"/>
    </source>
</evidence>
<dbReference type="PRINTS" id="PR00839">
    <property type="entry name" value="V8PROTEASE"/>
</dbReference>
<dbReference type="InterPro" id="IPR043504">
    <property type="entry name" value="Peptidase_S1_PA_chymotrypsin"/>
</dbReference>
<feature type="chain" id="PRO_5039757803" description="Serine protease" evidence="7">
    <location>
        <begin position="30"/>
        <end position="258"/>
    </location>
</feature>
<keyword evidence="3 7" id="KW-0732">Signal</keyword>
<dbReference type="PROSITE" id="PS00672">
    <property type="entry name" value="V8_HIS"/>
    <property type="match status" value="1"/>
</dbReference>
<dbReference type="Proteomes" id="UP000242752">
    <property type="component" value="Unassembled WGS sequence"/>
</dbReference>
<dbReference type="InterPro" id="IPR008256">
    <property type="entry name" value="Peptidase_S1B"/>
</dbReference>
<evidence type="ECO:0000256" key="5">
    <source>
        <dbReference type="ARBA" id="ARBA00022825"/>
    </source>
</evidence>
<dbReference type="InterPro" id="IPR009003">
    <property type="entry name" value="Peptidase_S1_PA"/>
</dbReference>
<dbReference type="AlphaFoldDB" id="A0A2K3YFW3"/>
<gene>
    <name evidence="8" type="ORF">CD122_11070</name>
</gene>
<dbReference type="InterPro" id="IPR008353">
    <property type="entry name" value="Peptidase_S1B_tx"/>
</dbReference>
<evidence type="ECO:0000256" key="2">
    <source>
        <dbReference type="ARBA" id="ARBA00022670"/>
    </source>
</evidence>
<dbReference type="PRINTS" id="PR01774">
    <property type="entry name" value="EXFOLTOXIN"/>
</dbReference>
<name>A0A2K3YFW3_9STAP</name>
<evidence type="ECO:0000256" key="4">
    <source>
        <dbReference type="ARBA" id="ARBA00022801"/>
    </source>
</evidence>
<sequence length="258" mass="28537">MRKKVFYMNFCKKFILAFSIVLVSFTVSAPLDINFKTIATAQSDVYPVTDSNQSPHNIVGKILYNNGTSGTGFVIGDNTILTNRHVAKHLKDGKKAVFFLGLNEKSVGKKLLGRYNIVSAVYAPNKDDDVAILKVSPQQGSLPLNKVVTPATIVNANYIDEQWMKTDENQMHIAGYPRDKDFHIMWRADGKLLKYAFNNNRIYVADISSSPGASGSPLFNKNNEVVGVNSSSYGPPTNHSGGILFKDDLYSFIMNNKS</sequence>
<feature type="active site" description="Charge relay system" evidence="6">
    <location>
        <position position="85"/>
    </location>
</feature>
<keyword evidence="2 7" id="KW-0645">Protease</keyword>
<dbReference type="GO" id="GO:0004252">
    <property type="term" value="F:serine-type endopeptidase activity"/>
    <property type="evidence" value="ECO:0007669"/>
    <property type="project" value="InterPro"/>
</dbReference>
<proteinExistence type="inferred from homology"/>
<protein>
    <recommendedName>
        <fullName evidence="7">Serine protease</fullName>
        <ecNumber evidence="7">3.4.21.-</ecNumber>
    </recommendedName>
</protein>
<dbReference type="Gene3D" id="2.40.10.10">
    <property type="entry name" value="Trypsin-like serine proteases"/>
    <property type="match status" value="2"/>
</dbReference>
<evidence type="ECO:0000256" key="1">
    <source>
        <dbReference type="ARBA" id="ARBA00008764"/>
    </source>
</evidence>
<dbReference type="OrthoDB" id="191045at2"/>
<reference evidence="8 9" key="1">
    <citation type="submission" date="2017-08" db="EMBL/GenBank/DDBJ databases">
        <title>Draft genome sequences of 64 type strains of genus Staph aureus.</title>
        <authorList>
            <person name="Cole K."/>
            <person name="Golubchik T."/>
            <person name="Russell J."/>
            <person name="Foster D."/>
            <person name="Llewelyn M."/>
            <person name="Wilson D."/>
            <person name="Crook D."/>
            <person name="Paul J."/>
        </authorList>
    </citation>
    <scope>NUCLEOTIDE SEQUENCE [LARGE SCALE GENOMIC DNA]</scope>
    <source>
        <strain evidence="8 9">DSM 21968</strain>
    </source>
</reference>
<keyword evidence="5 7" id="KW-0720">Serine protease</keyword>
<dbReference type="EMBL" id="PPRF01000120">
    <property type="protein sequence ID" value="PNZ24462.1"/>
    <property type="molecule type" value="Genomic_DNA"/>
</dbReference>
<dbReference type="GO" id="GO:0006508">
    <property type="term" value="P:proteolysis"/>
    <property type="evidence" value="ECO:0007669"/>
    <property type="project" value="UniProtKB-KW"/>
</dbReference>
<feature type="signal peptide" evidence="7">
    <location>
        <begin position="1"/>
        <end position="29"/>
    </location>
</feature>
<dbReference type="Pfam" id="PF13365">
    <property type="entry name" value="Trypsin_2"/>
    <property type="match status" value="1"/>
</dbReference>
<dbReference type="InterPro" id="IPR028301">
    <property type="entry name" value="V8_his_AS"/>
</dbReference>
<dbReference type="EC" id="3.4.21.-" evidence="7"/>